<reference evidence="6" key="1">
    <citation type="submission" date="2020-04" db="EMBL/GenBank/DDBJ databases">
        <title>Deep metagenomics examines the oral microbiome during advanced dental caries in children, revealing novel taxa and co-occurrences with host molecules.</title>
        <authorList>
            <person name="Baker J.L."/>
            <person name="Morton J.T."/>
            <person name="Dinis M."/>
            <person name="Alvarez R."/>
            <person name="Tran N.C."/>
            <person name="Knight R."/>
            <person name="Edlund A."/>
        </authorList>
    </citation>
    <scope>NUCLEOTIDE SEQUENCE</scope>
    <source>
        <strain evidence="6">JCVI_38_bin.5</strain>
    </source>
</reference>
<keyword evidence="2" id="KW-0479">Metal-binding</keyword>
<protein>
    <submittedName>
        <fullName evidence="6">MBL fold metallo-hydrolase</fullName>
    </submittedName>
</protein>
<keyword evidence="4" id="KW-0862">Zinc</keyword>
<dbReference type="GO" id="GO:0016787">
    <property type="term" value="F:hydrolase activity"/>
    <property type="evidence" value="ECO:0007669"/>
    <property type="project" value="UniProtKB-KW"/>
</dbReference>
<gene>
    <name evidence="6" type="ORF">HXK26_03325</name>
</gene>
<evidence type="ECO:0000259" key="5">
    <source>
        <dbReference type="SMART" id="SM00849"/>
    </source>
</evidence>
<name>A0A930YPI9_9ACTN</name>
<accession>A0A930YPI9</accession>
<evidence type="ECO:0000256" key="3">
    <source>
        <dbReference type="ARBA" id="ARBA00022801"/>
    </source>
</evidence>
<comment type="cofactor">
    <cofactor evidence="1">
        <name>Zn(2+)</name>
        <dbReference type="ChEBI" id="CHEBI:29105"/>
    </cofactor>
</comment>
<dbReference type="CDD" id="cd06262">
    <property type="entry name" value="metallo-hydrolase-like_MBL-fold"/>
    <property type="match status" value="1"/>
</dbReference>
<dbReference type="InterPro" id="IPR051453">
    <property type="entry name" value="MBL_Glyoxalase_II"/>
</dbReference>
<dbReference type="PANTHER" id="PTHR46233">
    <property type="entry name" value="HYDROXYACYLGLUTATHIONE HYDROLASE GLOC"/>
    <property type="match status" value="1"/>
</dbReference>
<evidence type="ECO:0000313" key="6">
    <source>
        <dbReference type="EMBL" id="MBF4807709.1"/>
    </source>
</evidence>
<dbReference type="SMART" id="SM00849">
    <property type="entry name" value="Lactamase_B"/>
    <property type="match status" value="1"/>
</dbReference>
<sequence length="269" mass="28808">MGDTSHTHECREHHEHEENCCGHHGEGCGHHHGEGCNHHHNHEEGCCEHHHQGCGEGCCGKGCGHHHDQIGIFRVGPLETNCYIYVSGNECMVIDPGASGSEIALQLHDLNLKYIVATHGHADHVGGVKALKLAAGGTYRINQKDAERARHAAEHDAVYDNAPQPDDFLAEGDTLEVGTALFHVMETPGHTPGGICLVGDGTAKGAVFVGDTLFKGSVGRTDLDGGDSEVLAHSLQRLKCELDPTSLILSGHGEQTEFAQELKENPFLA</sequence>
<evidence type="ECO:0000256" key="4">
    <source>
        <dbReference type="ARBA" id="ARBA00022833"/>
    </source>
</evidence>
<dbReference type="InterPro" id="IPR001279">
    <property type="entry name" value="Metallo-B-lactamas"/>
</dbReference>
<dbReference type="AlphaFoldDB" id="A0A930YPI9"/>
<evidence type="ECO:0000256" key="1">
    <source>
        <dbReference type="ARBA" id="ARBA00001947"/>
    </source>
</evidence>
<dbReference type="Gene3D" id="3.60.15.10">
    <property type="entry name" value="Ribonuclease Z/Hydroxyacylglutathione hydrolase-like"/>
    <property type="match status" value="1"/>
</dbReference>
<keyword evidence="3" id="KW-0378">Hydrolase</keyword>
<proteinExistence type="predicted"/>
<dbReference type="Pfam" id="PF00753">
    <property type="entry name" value="Lactamase_B"/>
    <property type="match status" value="1"/>
</dbReference>
<dbReference type="PANTHER" id="PTHR46233:SF3">
    <property type="entry name" value="HYDROXYACYLGLUTATHIONE HYDROLASE GLOC"/>
    <property type="match status" value="1"/>
</dbReference>
<dbReference type="InterPro" id="IPR036866">
    <property type="entry name" value="RibonucZ/Hydroxyglut_hydro"/>
</dbReference>
<dbReference type="EMBL" id="JABZGW010000110">
    <property type="protein sequence ID" value="MBF4807709.1"/>
    <property type="molecule type" value="Genomic_DNA"/>
</dbReference>
<feature type="domain" description="Metallo-beta-lactamase" evidence="5">
    <location>
        <begin position="79"/>
        <end position="252"/>
    </location>
</feature>
<dbReference type="RefSeq" id="WP_314774661.1">
    <property type="nucleotide sequence ID" value="NZ_CAUTZM010000001.1"/>
</dbReference>
<organism evidence="6 7">
    <name type="scientific">Lancefieldella rimae</name>
    <dbReference type="NCBI Taxonomy" id="1383"/>
    <lineage>
        <taxon>Bacteria</taxon>
        <taxon>Bacillati</taxon>
        <taxon>Actinomycetota</taxon>
        <taxon>Coriobacteriia</taxon>
        <taxon>Coriobacteriales</taxon>
        <taxon>Atopobiaceae</taxon>
        <taxon>Lancefieldella</taxon>
    </lineage>
</organism>
<evidence type="ECO:0000313" key="7">
    <source>
        <dbReference type="Proteomes" id="UP000698335"/>
    </source>
</evidence>
<dbReference type="Proteomes" id="UP000698335">
    <property type="component" value="Unassembled WGS sequence"/>
</dbReference>
<comment type="caution">
    <text evidence="6">The sequence shown here is derived from an EMBL/GenBank/DDBJ whole genome shotgun (WGS) entry which is preliminary data.</text>
</comment>
<evidence type="ECO:0000256" key="2">
    <source>
        <dbReference type="ARBA" id="ARBA00022723"/>
    </source>
</evidence>
<dbReference type="GO" id="GO:0046872">
    <property type="term" value="F:metal ion binding"/>
    <property type="evidence" value="ECO:0007669"/>
    <property type="project" value="UniProtKB-KW"/>
</dbReference>
<dbReference type="SUPFAM" id="SSF56281">
    <property type="entry name" value="Metallo-hydrolase/oxidoreductase"/>
    <property type="match status" value="1"/>
</dbReference>